<gene>
    <name evidence="4" type="ORF">LPB301_11615</name>
</gene>
<accession>A0A1B8TV77</accession>
<dbReference type="Proteomes" id="UP000092612">
    <property type="component" value="Unassembled WGS sequence"/>
</dbReference>
<evidence type="ECO:0000256" key="1">
    <source>
        <dbReference type="ARBA" id="ARBA00006865"/>
    </source>
</evidence>
<keyword evidence="5" id="KW-1185">Reference proteome</keyword>
<dbReference type="KEGG" id="prn:BW723_04095"/>
<evidence type="ECO:0000313" key="4">
    <source>
        <dbReference type="EMBL" id="OBY63460.1"/>
    </source>
</evidence>
<dbReference type="OrthoDB" id="973752at2"/>
<dbReference type="Pfam" id="PF00722">
    <property type="entry name" value="Glyco_hydro_16"/>
    <property type="match status" value="1"/>
</dbReference>
<evidence type="ECO:0000313" key="5">
    <source>
        <dbReference type="Proteomes" id="UP000092612"/>
    </source>
</evidence>
<dbReference type="Gene3D" id="2.60.120.200">
    <property type="match status" value="1"/>
</dbReference>
<dbReference type="RefSeq" id="WP_068361917.1">
    <property type="nucleotide sequence ID" value="NZ_CP019337.1"/>
</dbReference>
<dbReference type="InterPro" id="IPR000757">
    <property type="entry name" value="Beta-glucanase-like"/>
</dbReference>
<dbReference type="GO" id="GO:0004553">
    <property type="term" value="F:hydrolase activity, hydrolyzing O-glycosyl compounds"/>
    <property type="evidence" value="ECO:0007669"/>
    <property type="project" value="InterPro"/>
</dbReference>
<proteinExistence type="inferred from homology"/>
<feature type="signal peptide" evidence="2">
    <location>
        <begin position="1"/>
        <end position="20"/>
    </location>
</feature>
<evidence type="ECO:0000256" key="2">
    <source>
        <dbReference type="SAM" id="SignalP"/>
    </source>
</evidence>
<dbReference type="STRING" id="996801.BW723_04095"/>
<dbReference type="InterPro" id="IPR013320">
    <property type="entry name" value="ConA-like_dom_sf"/>
</dbReference>
<feature type="domain" description="GH16" evidence="3">
    <location>
        <begin position="19"/>
        <end position="295"/>
    </location>
</feature>
<name>A0A1B8TV77_9FLAO</name>
<dbReference type="PROSITE" id="PS51762">
    <property type="entry name" value="GH16_2"/>
    <property type="match status" value="1"/>
</dbReference>
<sequence length="424" mass="48925">MKNIFLILILSLGISVQLYAQNGPPEPPMGKRWVMNPDFSDEFNGTQLDATKWFDYHPKWKGREPGIFLPSQVSVKDGFLQIKGEKLKKDTIVKAYGRELVFNIAGGAVVSKASAFLGYYECRMKAAATTMSSTFWFSTDKSYEGSEGCDKYGLEWDIQECIGRTGDFKGNFFANGMNSNGHFWYTDCEKTKHNLIASSVKFTNTALASADFHTYGGWWKDEKSASYYYDNRAPKHLKFYDKIADKPFDQPMRMRLVSETYPFPWIELPTDEELADSTKNTVYYDWVRGYKLVEVNDEKVNQEYETNLKVYNESVYFPALETQLVGSENKAVKIPLSYKANQNRKIEIMVYETTDRTKIKWGRKVVTKIIEVLPGYGNMEVAIDLSKNYSKSINYRVQIKMFSTSWDKKSKESLDESSMFFFIK</sequence>
<comment type="similarity">
    <text evidence="1">Belongs to the glycosyl hydrolase 16 family.</text>
</comment>
<protein>
    <submittedName>
        <fullName evidence="4">Beta-porphyranase D</fullName>
    </submittedName>
</protein>
<feature type="chain" id="PRO_5008615641" evidence="2">
    <location>
        <begin position="21"/>
        <end position="424"/>
    </location>
</feature>
<evidence type="ECO:0000259" key="3">
    <source>
        <dbReference type="PROSITE" id="PS51762"/>
    </source>
</evidence>
<keyword evidence="2" id="KW-0732">Signal</keyword>
<organism evidence="4 5">
    <name type="scientific">Polaribacter reichenbachii</name>
    <dbReference type="NCBI Taxonomy" id="996801"/>
    <lineage>
        <taxon>Bacteria</taxon>
        <taxon>Pseudomonadati</taxon>
        <taxon>Bacteroidota</taxon>
        <taxon>Flavobacteriia</taxon>
        <taxon>Flavobacteriales</taxon>
        <taxon>Flavobacteriaceae</taxon>
    </lineage>
</organism>
<comment type="caution">
    <text evidence="4">The sequence shown here is derived from an EMBL/GenBank/DDBJ whole genome shotgun (WGS) entry which is preliminary data.</text>
</comment>
<dbReference type="EMBL" id="LSFL01000035">
    <property type="protein sequence ID" value="OBY63460.1"/>
    <property type="molecule type" value="Genomic_DNA"/>
</dbReference>
<reference evidence="5" key="1">
    <citation type="submission" date="2016-02" db="EMBL/GenBank/DDBJ databases">
        <title>Paenibacillus sp. LPB0068, isolated from Crassostrea gigas.</title>
        <authorList>
            <person name="Shin S.-K."/>
            <person name="Yi H."/>
        </authorList>
    </citation>
    <scope>NUCLEOTIDE SEQUENCE [LARGE SCALE GENOMIC DNA]</scope>
    <source>
        <strain evidence="5">KCTC 23969</strain>
    </source>
</reference>
<dbReference type="SUPFAM" id="SSF49899">
    <property type="entry name" value="Concanavalin A-like lectins/glucanases"/>
    <property type="match status" value="1"/>
</dbReference>
<dbReference type="AlphaFoldDB" id="A0A1B8TV77"/>
<dbReference type="GO" id="GO:0005975">
    <property type="term" value="P:carbohydrate metabolic process"/>
    <property type="evidence" value="ECO:0007669"/>
    <property type="project" value="InterPro"/>
</dbReference>